<reference evidence="2 3" key="1">
    <citation type="submission" date="2014-03" db="EMBL/GenBank/DDBJ databases">
        <title>Genomics of Bifidobacteria.</title>
        <authorList>
            <person name="Ventura M."/>
            <person name="Milani C."/>
            <person name="Lugli G.A."/>
        </authorList>
    </citation>
    <scope>NUCLEOTIDE SEQUENCE [LARGE SCALE GENOMIC DNA]</scope>
    <source>
        <strain evidence="2 3">DSM 22767</strain>
    </source>
</reference>
<evidence type="ECO:0000313" key="2">
    <source>
        <dbReference type="EMBL" id="KFI46631.1"/>
    </source>
</evidence>
<dbReference type="AlphaFoldDB" id="A0A086ZJD1"/>
<evidence type="ECO:0000313" key="3">
    <source>
        <dbReference type="Proteomes" id="UP000029096"/>
    </source>
</evidence>
<organism evidence="2 3">
    <name type="scientific">Bifidobacterium bohemicum DSM 22767</name>
    <dbReference type="NCBI Taxonomy" id="1437606"/>
    <lineage>
        <taxon>Bacteria</taxon>
        <taxon>Bacillati</taxon>
        <taxon>Actinomycetota</taxon>
        <taxon>Actinomycetes</taxon>
        <taxon>Bifidobacteriales</taxon>
        <taxon>Bifidobacteriaceae</taxon>
        <taxon>Bifidobacterium</taxon>
    </lineage>
</organism>
<feature type="compositionally biased region" description="Basic and acidic residues" evidence="1">
    <location>
        <begin position="54"/>
        <end position="72"/>
    </location>
</feature>
<feature type="region of interest" description="Disordered" evidence="1">
    <location>
        <begin position="54"/>
        <end position="87"/>
    </location>
</feature>
<dbReference type="RefSeq" id="WP_033520187.1">
    <property type="nucleotide sequence ID" value="NZ_JDUS01000001.1"/>
</dbReference>
<name>A0A086ZJD1_9BIFI</name>
<comment type="caution">
    <text evidence="2">The sequence shown here is derived from an EMBL/GenBank/DDBJ whole genome shotgun (WGS) entry which is preliminary data.</text>
</comment>
<dbReference type="EMBL" id="JGYP01000001">
    <property type="protein sequence ID" value="KFI46631.1"/>
    <property type="molecule type" value="Genomic_DNA"/>
</dbReference>
<evidence type="ECO:0000256" key="1">
    <source>
        <dbReference type="SAM" id="MobiDB-lite"/>
    </source>
</evidence>
<sequence>MAKSKLVKINKSIASLAHIGFDAIRDNVMDGYEHVEKPFVDRYLTEEDETVEEAQRRLKAEQTERKAEQERGRARRRVTTEKRHHSH</sequence>
<protein>
    <submittedName>
        <fullName evidence="2">Uncharacterized protein</fullName>
    </submittedName>
</protein>
<dbReference type="eggNOG" id="ENOG5030TCD">
    <property type="taxonomic scope" value="Bacteria"/>
</dbReference>
<proteinExistence type="predicted"/>
<feature type="compositionally biased region" description="Basic residues" evidence="1">
    <location>
        <begin position="73"/>
        <end position="87"/>
    </location>
</feature>
<accession>A0A086ZJD1</accession>
<dbReference type="Proteomes" id="UP000029096">
    <property type="component" value="Unassembled WGS sequence"/>
</dbReference>
<keyword evidence="3" id="KW-1185">Reference proteome</keyword>
<gene>
    <name evidence="2" type="ORF">BBOH_0103</name>
</gene>
<dbReference type="OrthoDB" id="2223469at2"/>